<evidence type="ECO:0000313" key="27">
    <source>
        <dbReference type="Proteomes" id="UP000379076"/>
    </source>
</evidence>
<evidence type="ECO:0000313" key="12">
    <source>
        <dbReference type="EMBL" id="EAH2282782.1"/>
    </source>
</evidence>
<dbReference type="EMBL" id="AABGHY010000048">
    <property type="protein sequence ID" value="EAH3295975.1"/>
    <property type="molecule type" value="Genomic_DNA"/>
</dbReference>
<reference evidence="25 26" key="2">
    <citation type="submission" date="2018-06" db="EMBL/GenBank/DDBJ databases">
        <authorList>
            <consortium name="PulseNet: The National Subtyping Network for Foodborne Disease Surveillance"/>
            <person name="Tarr C.L."/>
            <person name="Trees E."/>
            <person name="Katz L.S."/>
            <person name="Carleton-Romer H.A."/>
            <person name="Stroika S."/>
            <person name="Kucerova Z."/>
            <person name="Roache K.F."/>
            <person name="Sabol A.L."/>
            <person name="Besser J."/>
            <person name="Gerner-Smidt P."/>
        </authorList>
    </citation>
    <scope>NUCLEOTIDE SEQUENCE [LARGE SCALE GENOMIC DNA]</scope>
    <source>
        <strain evidence="3 25">PNUSAL000910</strain>
        <strain evidence="8 26">PNUSAL002180</strain>
        <strain evidence="16 24">PNUSAL004402</strain>
    </source>
</reference>
<dbReference type="EMBL" id="AABEMN010000006">
    <property type="protein sequence ID" value="EAG9519223.1"/>
    <property type="molecule type" value="Genomic_DNA"/>
</dbReference>
<dbReference type="Proteomes" id="UP000427828">
    <property type="component" value="Unassembled WGS sequence"/>
</dbReference>
<evidence type="ECO:0000313" key="28">
    <source>
        <dbReference type="Proteomes" id="UP000427828"/>
    </source>
</evidence>
<evidence type="ECO:0000313" key="10">
    <source>
        <dbReference type="EMBL" id="EAG2996231.1"/>
    </source>
</evidence>
<evidence type="ECO:0000313" key="21">
    <source>
        <dbReference type="EMBL" id="HAJ9594496.1"/>
    </source>
</evidence>
<proteinExistence type="predicted"/>
<reference evidence="21 34" key="1">
    <citation type="journal article" date="2018" name="Genome Biol.">
        <title>SKESA: strategic k-mer extension for scrupulous assemblies.</title>
        <authorList>
            <person name="Souvorov A."/>
            <person name="Agarwala R."/>
            <person name="Lipman D.J."/>
        </authorList>
    </citation>
    <scope>NUCLEOTIDE SEQUENCE [LARGE SCALE GENOMIC DNA]</scope>
    <source>
        <strain evidence="21">2017-325981-023-01</strain>
    </source>
</reference>
<evidence type="ECO:0000313" key="3">
    <source>
        <dbReference type="EMBL" id="EAC9040873.1"/>
    </source>
</evidence>
<sequence length="114" mass="13349">MPRRKDYRTSVYVCSPFSGNVVVNHKNTKRYCRIALDRGYMPVAAHLMYPQFMDDATERDMAMHMSLVLMGKCEEVWVVGDTISQGMAVEIEQAEYWKKHIRYFDDEMKEVSNA</sequence>
<dbReference type="Proteomes" id="UP000546397">
    <property type="component" value="Unassembled WGS sequence"/>
</dbReference>
<evidence type="ECO:0000313" key="20">
    <source>
        <dbReference type="EMBL" id="EDN9631014.1"/>
    </source>
</evidence>
<dbReference type="EMBL" id="AABBHO010000006">
    <property type="protein sequence ID" value="EAG2996231.1"/>
    <property type="molecule type" value="Genomic_DNA"/>
</dbReference>
<evidence type="ECO:0000313" key="25">
    <source>
        <dbReference type="Proteomes" id="UP000354255"/>
    </source>
</evidence>
<dbReference type="Proteomes" id="UP000350032">
    <property type="component" value="Unassembled WGS sequence"/>
</dbReference>
<dbReference type="EMBL" id="AAASLB010000007">
    <property type="protein sequence ID" value="EAE4942712.1"/>
    <property type="molecule type" value="Genomic_DNA"/>
</dbReference>
<dbReference type="EMBL" id="AABFVG010000048">
    <property type="protein sequence ID" value="EAH2283611.1"/>
    <property type="molecule type" value="Genomic_DNA"/>
</dbReference>
<dbReference type="Gene3D" id="3.40.50.10400">
    <property type="entry name" value="Hypothetical protein PA1492"/>
    <property type="match status" value="1"/>
</dbReference>
<dbReference type="EMBL" id="DABJAN010000006">
    <property type="protein sequence ID" value="HAJ9594496.1"/>
    <property type="molecule type" value="Genomic_DNA"/>
</dbReference>
<evidence type="ECO:0000313" key="26">
    <source>
        <dbReference type="Proteomes" id="UP000358545"/>
    </source>
</evidence>
<dbReference type="Pfam" id="PF24963">
    <property type="entry name" value="DUF7768"/>
    <property type="match status" value="1"/>
</dbReference>
<evidence type="ECO:0000313" key="16">
    <source>
        <dbReference type="EMBL" id="EAK8898543.1"/>
    </source>
</evidence>
<dbReference type="EMBL" id="AANDQG010000007">
    <property type="protein sequence ID" value="EDN9630594.1"/>
    <property type="molecule type" value="Genomic_DNA"/>
</dbReference>
<evidence type="ECO:0000313" key="29">
    <source>
        <dbReference type="Proteomes" id="UP000458487"/>
    </source>
</evidence>
<reference evidence="21" key="5">
    <citation type="submission" date="2020-05" db="EMBL/GenBank/DDBJ databases">
        <authorList>
            <consortium name="NCBI Pathogen Detection Project"/>
        </authorList>
    </citation>
    <scope>NUCLEOTIDE SEQUENCE</scope>
    <source>
        <strain evidence="21">2017-325981-023-01</strain>
    </source>
</reference>
<dbReference type="AlphaFoldDB" id="A0A5M1UY78"/>
<dbReference type="EMBL" id="AABAGT010000015">
    <property type="protein sequence ID" value="EAG0867708.1"/>
    <property type="molecule type" value="Genomic_DNA"/>
</dbReference>
<evidence type="ECO:0000313" key="11">
    <source>
        <dbReference type="EMBL" id="EAG9519223.1"/>
    </source>
</evidence>
<feature type="domain" description="DUF7768" evidence="1">
    <location>
        <begin position="10"/>
        <end position="104"/>
    </location>
</feature>
<evidence type="ECO:0000313" key="8">
    <source>
        <dbReference type="EMBL" id="EAG0867708.1"/>
    </source>
</evidence>
<evidence type="ECO:0000313" key="17">
    <source>
        <dbReference type="EMBL" id="EAK8899156.1"/>
    </source>
</evidence>
<protein>
    <submittedName>
        <fullName evidence="4">DUF4406 domain-containing protein</fullName>
    </submittedName>
</protein>
<dbReference type="Proteomes" id="UP000533021">
    <property type="component" value="Unassembled WGS sequence"/>
</dbReference>
<evidence type="ECO:0000313" key="22">
    <source>
        <dbReference type="EMBL" id="HAJ9594866.1"/>
    </source>
</evidence>
<dbReference type="EMBL" id="AACJYH010000010">
    <property type="protein sequence ID" value="EAK8898543.1"/>
    <property type="molecule type" value="Genomic_DNA"/>
</dbReference>
<evidence type="ECO:0000313" key="2">
    <source>
        <dbReference type="EMBL" id="EAC6547762.1"/>
    </source>
</evidence>
<name>A0A5M1UY78_LISMN</name>
<dbReference type="EMBL" id="AAAQQZ010000019">
    <property type="protein sequence ID" value="EAE1340388.1"/>
    <property type="molecule type" value="Genomic_DNA"/>
</dbReference>
<reference evidence="27 28" key="3">
    <citation type="submission" date="2018-06" db="EMBL/GenBank/DDBJ databases">
        <authorList>
            <consortium name="GenomeTrakr: Next Generation Sequencing Network for Food Pathogen Tracability"/>
        </authorList>
    </citation>
    <scope>NUCLEOTIDE SEQUENCE [LARGE SCALE GENOMIC DNA]</scope>
    <source>
        <strain evidence="10 33">10B02965A-1</strain>
        <strain evidence="4 27">FDA00006494</strain>
        <strain evidence="2 23">FDA00013332</strain>
        <strain evidence="18 28">FLAG-51482A</strain>
    </source>
</reference>
<accession>A0A5M1UY78</accession>
<reference evidence="30 31" key="4">
    <citation type="submission" date="2019-04" db="EMBL/GenBank/DDBJ databases">
        <authorList>
            <person name="Ashton P.M."/>
            <person name="Dallman T."/>
            <person name="Nair S."/>
            <person name="De Pinna E."/>
            <person name="Peters T."/>
            <person name="Grant K."/>
        </authorList>
    </citation>
    <scope>NUCLEOTIDE SEQUENCE [LARGE SCALE GENOMIC DNA]</scope>
    <source>
        <strain evidence="12 31">282333</strain>
        <strain evidence="14 30">282352</strain>
        <strain evidence="11 32">289003</strain>
        <strain evidence="19 29">833351</strain>
        <strain evidence="6">RL15000286</strain>
    </source>
</reference>
<dbReference type="EMBL" id="AANDQG010000032">
    <property type="protein sequence ID" value="EDN9631014.1"/>
    <property type="molecule type" value="Genomic_DNA"/>
</dbReference>
<dbReference type="EMBL" id="AAAJKI010000009">
    <property type="protein sequence ID" value="EAC6547762.1"/>
    <property type="molecule type" value="Genomic_DNA"/>
</dbReference>
<organism evidence="4 27">
    <name type="scientific">Listeria monocytogenes</name>
    <dbReference type="NCBI Taxonomy" id="1639"/>
    <lineage>
        <taxon>Bacteria</taxon>
        <taxon>Bacillati</taxon>
        <taxon>Bacillota</taxon>
        <taxon>Bacilli</taxon>
        <taxon>Bacillales</taxon>
        <taxon>Listeriaceae</taxon>
        <taxon>Listeria</taxon>
    </lineage>
</organism>
<gene>
    <name evidence="8" type="ORF">A8L61_10520</name>
    <name evidence="9" type="ORF">A8L61_16735</name>
    <name evidence="4" type="ORF">ART25_13950</name>
    <name evidence="5" type="ORF">ART25_15885</name>
    <name evidence="10" type="ORF">B5K54_02860</name>
    <name evidence="18" type="ORF">BCZ19_11870</name>
    <name evidence="12" type="ORF">D4920_11920</name>
    <name evidence="13" type="ORF">D4920_16210</name>
    <name evidence="11" type="ORF">D4B11_05530</name>
    <name evidence="14" type="ORF">D5N24_11275</name>
    <name evidence="15" type="ORF">D5N24_16455</name>
    <name evidence="16" type="ORF">D7104_12640</name>
    <name evidence="17" type="ORF">D7104_15845</name>
    <name evidence="2" type="ORF">DU018_05190</name>
    <name evidence="6" type="ORF">E1W56_11760</name>
    <name evidence="7" type="ORF">E1W56_16065</name>
    <name evidence="19" type="ORF">GI230_13380</name>
    <name evidence="20" type="ORF">GI230_15625</name>
    <name evidence="21" type="ORF">HQN34_002727</name>
    <name evidence="22" type="ORF">HQN34_003113</name>
    <name evidence="3" type="ORF">KV70_11690</name>
</gene>
<dbReference type="RefSeq" id="WP_014929980.1">
    <property type="nucleotide sequence ID" value="NC_021826.1"/>
</dbReference>
<comment type="caution">
    <text evidence="4">The sequence shown here is derived from an EMBL/GenBank/DDBJ whole genome shotgun (WGS) entry which is preliminary data.</text>
</comment>
<evidence type="ECO:0000313" key="30">
    <source>
        <dbReference type="Proteomes" id="UP000530452"/>
    </source>
</evidence>
<dbReference type="Proteomes" id="UP000331186">
    <property type="component" value="Unassembled WGS sequence"/>
</dbReference>
<dbReference type="EMBL" id="AAAQQZ010000008">
    <property type="protein sequence ID" value="EAE1340018.1"/>
    <property type="molecule type" value="Genomic_DNA"/>
</dbReference>
<evidence type="ECO:0000313" key="5">
    <source>
        <dbReference type="EMBL" id="EAE1340388.1"/>
    </source>
</evidence>
<dbReference type="Proteomes" id="UP000530452">
    <property type="component" value="Unassembled WGS sequence"/>
</dbReference>
<evidence type="ECO:0000313" key="19">
    <source>
        <dbReference type="EMBL" id="EDN9630594.1"/>
    </source>
</evidence>
<dbReference type="Proteomes" id="UP000549379">
    <property type="component" value="Unassembled WGS sequence"/>
</dbReference>
<dbReference type="EMBL" id="AABAGT010000068">
    <property type="protein sequence ID" value="EAG0868900.1"/>
    <property type="molecule type" value="Genomic_DNA"/>
</dbReference>
<dbReference type="Proteomes" id="UP000379076">
    <property type="component" value="Unassembled WGS sequence"/>
</dbReference>
<evidence type="ECO:0000313" key="31">
    <source>
        <dbReference type="Proteomes" id="UP000533021"/>
    </source>
</evidence>
<dbReference type="Proteomes" id="UP000458487">
    <property type="component" value="Unassembled WGS sequence"/>
</dbReference>
<evidence type="ECO:0000313" key="24">
    <source>
        <dbReference type="Proteomes" id="UP000350032"/>
    </source>
</evidence>
<evidence type="ECO:0000259" key="1">
    <source>
        <dbReference type="Pfam" id="PF24963"/>
    </source>
</evidence>
<dbReference type="EMBL" id="AABGHY010000008">
    <property type="protein sequence ID" value="EAH3294981.1"/>
    <property type="molecule type" value="Genomic_DNA"/>
</dbReference>
<evidence type="ECO:0000313" key="15">
    <source>
        <dbReference type="EMBL" id="EAH3295975.1"/>
    </source>
</evidence>
<dbReference type="Proteomes" id="UP000354255">
    <property type="component" value="Unassembled WGS sequence"/>
</dbReference>
<dbReference type="EMBL" id="AABFVG010000008">
    <property type="protein sequence ID" value="EAH2282782.1"/>
    <property type="molecule type" value="Genomic_DNA"/>
</dbReference>
<evidence type="ECO:0000313" key="33">
    <source>
        <dbReference type="Proteomes" id="UP000549379"/>
    </source>
</evidence>
<dbReference type="Proteomes" id="UP000393182">
    <property type="component" value="Unassembled WGS sequence"/>
</dbReference>
<evidence type="ECO:0000313" key="7">
    <source>
        <dbReference type="EMBL" id="EAE4943553.1"/>
    </source>
</evidence>
<evidence type="ECO:0000313" key="14">
    <source>
        <dbReference type="EMBL" id="EAH3294981.1"/>
    </source>
</evidence>
<dbReference type="InterPro" id="IPR056670">
    <property type="entry name" value="DUF7768"/>
</dbReference>
<dbReference type="EMBL" id="AALAQH010000007">
    <property type="protein sequence ID" value="ECX6925370.1"/>
    <property type="molecule type" value="Genomic_DNA"/>
</dbReference>
<evidence type="ECO:0000313" key="13">
    <source>
        <dbReference type="EMBL" id="EAH2283611.1"/>
    </source>
</evidence>
<evidence type="ECO:0000313" key="32">
    <source>
        <dbReference type="Proteomes" id="UP000546397"/>
    </source>
</evidence>
<evidence type="ECO:0000313" key="9">
    <source>
        <dbReference type="EMBL" id="EAG0868900.1"/>
    </source>
</evidence>
<dbReference type="EMBL" id="DABJAN010000014">
    <property type="protein sequence ID" value="HAJ9594866.1"/>
    <property type="molecule type" value="Genomic_DNA"/>
</dbReference>
<evidence type="ECO:0000313" key="18">
    <source>
        <dbReference type="EMBL" id="ECX6925370.1"/>
    </source>
</evidence>
<evidence type="ECO:0000313" key="23">
    <source>
        <dbReference type="Proteomes" id="UP000331186"/>
    </source>
</evidence>
<evidence type="ECO:0000313" key="6">
    <source>
        <dbReference type="EMBL" id="EAE4942712.1"/>
    </source>
</evidence>
<dbReference type="EMBL" id="AACJYH010000031">
    <property type="protein sequence ID" value="EAK8899156.1"/>
    <property type="molecule type" value="Genomic_DNA"/>
</dbReference>
<dbReference type="Proteomes" id="UP000843503">
    <property type="component" value="Unassembled WGS sequence"/>
</dbReference>
<dbReference type="EMBL" id="AAAKQF010000008">
    <property type="protein sequence ID" value="EAC9040873.1"/>
    <property type="molecule type" value="Genomic_DNA"/>
</dbReference>
<dbReference type="EMBL" id="AAASLB010000036">
    <property type="protein sequence ID" value="EAE4943553.1"/>
    <property type="molecule type" value="Genomic_DNA"/>
</dbReference>
<evidence type="ECO:0000313" key="34">
    <source>
        <dbReference type="Proteomes" id="UP000843503"/>
    </source>
</evidence>
<dbReference type="Proteomes" id="UP000358545">
    <property type="component" value="Unassembled WGS sequence"/>
</dbReference>
<evidence type="ECO:0000313" key="4">
    <source>
        <dbReference type="EMBL" id="EAE1340018.1"/>
    </source>
</evidence>